<accession>A0A2M8PZF3</accession>
<keyword evidence="6 8" id="KW-0368">Histidine biosynthesis</keyword>
<dbReference type="EMBL" id="PGTL01000006">
    <property type="protein sequence ID" value="PJF42921.1"/>
    <property type="molecule type" value="Genomic_DNA"/>
</dbReference>
<comment type="catalytic activity">
    <reaction evidence="7 8">
        <text>L-histidinol phosphate + H2O = L-histidinol + phosphate</text>
        <dbReference type="Rhea" id="RHEA:14465"/>
        <dbReference type="ChEBI" id="CHEBI:15377"/>
        <dbReference type="ChEBI" id="CHEBI:43474"/>
        <dbReference type="ChEBI" id="CHEBI:57699"/>
        <dbReference type="ChEBI" id="CHEBI:57980"/>
        <dbReference type="EC" id="3.1.3.15"/>
    </reaction>
</comment>
<dbReference type="Proteomes" id="UP000228947">
    <property type="component" value="Unassembled WGS sequence"/>
</dbReference>
<feature type="domain" description="PHP" evidence="9">
    <location>
        <begin position="5"/>
        <end position="192"/>
    </location>
</feature>
<dbReference type="PANTHER" id="PTHR21039">
    <property type="entry name" value="HISTIDINOL PHOSPHATASE-RELATED"/>
    <property type="match status" value="1"/>
</dbReference>
<evidence type="ECO:0000256" key="4">
    <source>
        <dbReference type="ARBA" id="ARBA00022605"/>
    </source>
</evidence>
<organism evidence="10 11">
    <name type="scientific">Candidatus Thermofonsia Clade 1 bacterium</name>
    <dbReference type="NCBI Taxonomy" id="2364210"/>
    <lineage>
        <taxon>Bacteria</taxon>
        <taxon>Bacillati</taxon>
        <taxon>Chloroflexota</taxon>
        <taxon>Candidatus Thermofontia</taxon>
        <taxon>Candidatus Thermofonsia Clade 1</taxon>
    </lineage>
</organism>
<dbReference type="UniPathway" id="UPA00031">
    <property type="reaction ID" value="UER00013"/>
</dbReference>
<comment type="similarity">
    <text evidence="2 8">Belongs to the PHP hydrolase family. HisK subfamily.</text>
</comment>
<dbReference type="SUPFAM" id="SSF89550">
    <property type="entry name" value="PHP domain-like"/>
    <property type="match status" value="1"/>
</dbReference>
<keyword evidence="5 8" id="KW-0378">Hydrolase</keyword>
<evidence type="ECO:0000256" key="2">
    <source>
        <dbReference type="ARBA" id="ARBA00009152"/>
    </source>
</evidence>
<evidence type="ECO:0000256" key="1">
    <source>
        <dbReference type="ARBA" id="ARBA00004970"/>
    </source>
</evidence>
<evidence type="ECO:0000313" key="11">
    <source>
        <dbReference type="Proteomes" id="UP000228947"/>
    </source>
</evidence>
<dbReference type="Pfam" id="PF02811">
    <property type="entry name" value="PHP"/>
    <property type="match status" value="1"/>
</dbReference>
<dbReference type="PANTHER" id="PTHR21039:SF0">
    <property type="entry name" value="HISTIDINOL-PHOSPHATASE"/>
    <property type="match status" value="1"/>
</dbReference>
<evidence type="ECO:0000256" key="8">
    <source>
        <dbReference type="RuleBase" id="RU366003"/>
    </source>
</evidence>
<sequence length="269" mass="31132">MYLCDYHVHTDNSLDCQTPMIAMCERAVQLGVQEIAFTDHFNNHMLDLDLGFYDPVRYFEDIEFCRYRFPQLKILAAIEIGEPHRWQARIRPILDAYPYDVVLGSLHWVGNENVFNENYFRSRTPQQAYRSYFAELVRMIEHGGFEILAHVDLPKRLGQNYYGAFNTRAYEAELRAVWQACLERGITPEINTKGLRSPSKQLHPTYEALCWYVEMGGEAITVGSDAHHAESIAQDFQVAYACAQAAGVRYLCQYKKRTLSNRLPLGEML</sequence>
<dbReference type="InterPro" id="IPR016195">
    <property type="entry name" value="Pol/histidinol_Pase-like"/>
</dbReference>
<evidence type="ECO:0000256" key="6">
    <source>
        <dbReference type="ARBA" id="ARBA00023102"/>
    </source>
</evidence>
<evidence type="ECO:0000259" key="9">
    <source>
        <dbReference type="Pfam" id="PF02811"/>
    </source>
</evidence>
<dbReference type="GO" id="GO:0005737">
    <property type="term" value="C:cytoplasm"/>
    <property type="evidence" value="ECO:0007669"/>
    <property type="project" value="TreeGrafter"/>
</dbReference>
<evidence type="ECO:0000256" key="3">
    <source>
        <dbReference type="ARBA" id="ARBA00013085"/>
    </source>
</evidence>
<dbReference type="InterPro" id="IPR010140">
    <property type="entry name" value="Histidinol_P_phosphatase_HisJ"/>
</dbReference>
<dbReference type="Gene3D" id="3.20.20.140">
    <property type="entry name" value="Metal-dependent hydrolases"/>
    <property type="match status" value="1"/>
</dbReference>
<dbReference type="GO" id="GO:0000105">
    <property type="term" value="P:L-histidine biosynthetic process"/>
    <property type="evidence" value="ECO:0007669"/>
    <property type="project" value="UniProtKB-UniRule"/>
</dbReference>
<dbReference type="EC" id="3.1.3.15" evidence="3 8"/>
<dbReference type="GO" id="GO:0004401">
    <property type="term" value="F:histidinol-phosphatase activity"/>
    <property type="evidence" value="ECO:0007669"/>
    <property type="project" value="UniProtKB-UniRule"/>
</dbReference>
<comment type="pathway">
    <text evidence="1 8">Amino-acid biosynthesis; L-histidine biosynthesis; L-histidine from 5-phospho-alpha-D-ribose 1-diphosphate: step 8/9.</text>
</comment>
<comment type="caution">
    <text evidence="10">The sequence shown here is derived from an EMBL/GenBank/DDBJ whole genome shotgun (WGS) entry which is preliminary data.</text>
</comment>
<protein>
    <recommendedName>
        <fullName evidence="3 8">Histidinol-phosphatase</fullName>
        <shortName evidence="8">HolPase</shortName>
        <ecNumber evidence="3 8">3.1.3.15</ecNumber>
    </recommendedName>
</protein>
<proteinExistence type="inferred from homology"/>
<gene>
    <name evidence="10" type="ORF">CUN50_02035</name>
</gene>
<evidence type="ECO:0000256" key="7">
    <source>
        <dbReference type="ARBA" id="ARBA00049158"/>
    </source>
</evidence>
<keyword evidence="4 8" id="KW-0028">Amino-acid biosynthesis</keyword>
<name>A0A2M8PZF3_9CHLR</name>
<dbReference type="AlphaFoldDB" id="A0A2M8PZF3"/>
<evidence type="ECO:0000256" key="5">
    <source>
        <dbReference type="ARBA" id="ARBA00022801"/>
    </source>
</evidence>
<reference evidence="10 11" key="1">
    <citation type="submission" date="2017-11" db="EMBL/GenBank/DDBJ databases">
        <title>Evolution of Phototrophy in the Chloroflexi Phylum Driven by Horizontal Gene Transfer.</title>
        <authorList>
            <person name="Ward L.M."/>
            <person name="Hemp J."/>
            <person name="Shih P.M."/>
            <person name="Mcglynn S.E."/>
            <person name="Fischer W."/>
        </authorList>
    </citation>
    <scope>NUCLEOTIDE SEQUENCE [LARGE SCALE GENOMIC DNA]</scope>
    <source>
        <strain evidence="10">CP1_1M</strain>
    </source>
</reference>
<evidence type="ECO:0000313" key="10">
    <source>
        <dbReference type="EMBL" id="PJF42921.1"/>
    </source>
</evidence>
<dbReference type="NCBIfam" id="TIGR01856">
    <property type="entry name" value="hisJ_fam"/>
    <property type="match status" value="1"/>
</dbReference>
<dbReference type="InterPro" id="IPR004013">
    <property type="entry name" value="PHP_dom"/>
</dbReference>